<keyword evidence="2" id="KW-0378">Hydrolase</keyword>
<organism evidence="7">
    <name type="scientific">marine sediment metagenome</name>
    <dbReference type="NCBI Taxonomy" id="412755"/>
    <lineage>
        <taxon>unclassified sequences</taxon>
        <taxon>metagenomes</taxon>
        <taxon>ecological metagenomes</taxon>
    </lineage>
</organism>
<evidence type="ECO:0000256" key="3">
    <source>
        <dbReference type="ARBA" id="ARBA00023277"/>
    </source>
</evidence>
<dbReference type="Gene3D" id="2.130.10.10">
    <property type="entry name" value="YVTN repeat-like/Quinoprotein amine dehydrogenase"/>
    <property type="match status" value="1"/>
</dbReference>
<dbReference type="GO" id="GO:0000272">
    <property type="term" value="P:polysaccharide catabolic process"/>
    <property type="evidence" value="ECO:0007669"/>
    <property type="project" value="UniProtKB-KW"/>
</dbReference>
<evidence type="ECO:0008006" key="8">
    <source>
        <dbReference type="Google" id="ProtNLM"/>
    </source>
</evidence>
<name>X1HPS2_9ZZZZ</name>
<dbReference type="AlphaFoldDB" id="X1HPS2"/>
<keyword evidence="4" id="KW-0326">Glycosidase</keyword>
<reference evidence="7" key="1">
    <citation type="journal article" date="2014" name="Front. Microbiol.">
        <title>High frequency of phylogenetically diverse reductive dehalogenase-homologous genes in deep subseafloor sedimentary metagenomes.</title>
        <authorList>
            <person name="Kawai M."/>
            <person name="Futagami T."/>
            <person name="Toyoda A."/>
            <person name="Takaki Y."/>
            <person name="Nishi S."/>
            <person name="Hori S."/>
            <person name="Arai W."/>
            <person name="Tsubouchi T."/>
            <person name="Morono Y."/>
            <person name="Uchiyama I."/>
            <person name="Ito T."/>
            <person name="Fujiyama A."/>
            <person name="Inagaki F."/>
            <person name="Takami H."/>
        </authorList>
    </citation>
    <scope>NUCLEOTIDE SEQUENCE</scope>
    <source>
        <strain evidence="7">Expedition CK06-06</strain>
    </source>
</reference>
<accession>X1HPS2</accession>
<dbReference type="InterPro" id="IPR015943">
    <property type="entry name" value="WD40/YVTN_repeat-like_dom_sf"/>
</dbReference>
<feature type="non-terminal residue" evidence="7">
    <location>
        <position position="270"/>
    </location>
</feature>
<evidence type="ECO:0000256" key="2">
    <source>
        <dbReference type="ARBA" id="ARBA00022801"/>
    </source>
</evidence>
<dbReference type="InterPro" id="IPR002860">
    <property type="entry name" value="BNR_rpt"/>
</dbReference>
<dbReference type="PANTHER" id="PTHR43739">
    <property type="entry name" value="XYLOGLUCANASE (EUROFUNG)"/>
    <property type="match status" value="1"/>
</dbReference>
<comment type="similarity">
    <text evidence="6">Belongs to the glycosyl hydrolase 74 family.</text>
</comment>
<keyword evidence="3" id="KW-0119">Carbohydrate metabolism</keyword>
<dbReference type="PANTHER" id="PTHR43739:SF2">
    <property type="entry name" value="OLIGOXYLOGLUCAN-REDUCING END-SPECIFIC XYLOGLUCANASE-RELATED"/>
    <property type="match status" value="1"/>
</dbReference>
<dbReference type="InterPro" id="IPR052025">
    <property type="entry name" value="Xyloglucanase_GH74"/>
</dbReference>
<evidence type="ECO:0000256" key="1">
    <source>
        <dbReference type="ARBA" id="ARBA00022729"/>
    </source>
</evidence>
<gene>
    <name evidence="7" type="ORF">S03H2_43652</name>
</gene>
<feature type="non-terminal residue" evidence="7">
    <location>
        <position position="1"/>
    </location>
</feature>
<dbReference type="SUPFAM" id="SSF110296">
    <property type="entry name" value="Oligoxyloglucan reducing end-specific cellobiohydrolase"/>
    <property type="match status" value="1"/>
</dbReference>
<dbReference type="EMBL" id="BARU01027255">
    <property type="protein sequence ID" value="GAH72151.1"/>
    <property type="molecule type" value="Genomic_DNA"/>
</dbReference>
<evidence type="ECO:0000256" key="4">
    <source>
        <dbReference type="ARBA" id="ARBA00023295"/>
    </source>
</evidence>
<dbReference type="GO" id="GO:0010411">
    <property type="term" value="P:xyloglucan metabolic process"/>
    <property type="evidence" value="ECO:0007669"/>
    <property type="project" value="TreeGrafter"/>
</dbReference>
<keyword evidence="1" id="KW-0732">Signal</keyword>
<comment type="caution">
    <text evidence="7">The sequence shown here is derived from an EMBL/GenBank/DDBJ whole genome shotgun (WGS) entry which is preliminary data.</text>
</comment>
<dbReference type="Pfam" id="PF02012">
    <property type="entry name" value="BNR"/>
    <property type="match status" value="1"/>
</dbReference>
<sequence>NPYYVYGGLQDNGSWGGPSSTLNRIGVSNEDWVRIGGGDGFYTQVDPEDNNTIYAESQNGRLYRFDVKSGESKSIRPEPNDEKERYRFNWNSPILISPHDPKTIYYGGNKLFKSKDRGETWEATIDLTTQQDREKLPLMGVLPDRDTLSRHDGIAYYGDITTVSESPLKEGLIYAGTDDGNLQVSRDGGKNWKNVISKVPRMPKYTYVTRVVASRFKEGTAYATFDGHRNDDFKAYVFMTTDYGESWKNISSNLPKGGIVNVIREHHRNP</sequence>
<keyword evidence="5" id="KW-0624">Polysaccharide degradation</keyword>
<evidence type="ECO:0000256" key="5">
    <source>
        <dbReference type="ARBA" id="ARBA00023326"/>
    </source>
</evidence>
<dbReference type="GO" id="GO:0016798">
    <property type="term" value="F:hydrolase activity, acting on glycosyl bonds"/>
    <property type="evidence" value="ECO:0007669"/>
    <property type="project" value="UniProtKB-KW"/>
</dbReference>
<protein>
    <recommendedName>
        <fullName evidence="8">Sortilin N-terminal domain-containing protein</fullName>
    </recommendedName>
</protein>
<evidence type="ECO:0000256" key="6">
    <source>
        <dbReference type="ARBA" id="ARBA00037986"/>
    </source>
</evidence>
<evidence type="ECO:0000313" key="7">
    <source>
        <dbReference type="EMBL" id="GAH72151.1"/>
    </source>
</evidence>
<proteinExistence type="inferred from homology"/>